<dbReference type="GeneID" id="17308739"/>
<proteinExistence type="predicted"/>
<evidence type="ECO:0000313" key="4">
    <source>
        <dbReference type="EnsemblProtists" id="EKX52257"/>
    </source>
</evidence>
<dbReference type="KEGG" id="gtt:GUITHDRAFT_102159"/>
<dbReference type="EnsemblProtists" id="EKX52257">
    <property type="protein sequence ID" value="EKX52257"/>
    <property type="gene ID" value="GUITHDRAFT_102159"/>
</dbReference>
<dbReference type="SUPFAM" id="SSF49265">
    <property type="entry name" value="Fibronectin type III"/>
    <property type="match status" value="1"/>
</dbReference>
<dbReference type="InterPro" id="IPR036116">
    <property type="entry name" value="FN3_sf"/>
</dbReference>
<feature type="region of interest" description="Disordered" evidence="1">
    <location>
        <begin position="101"/>
        <end position="146"/>
    </location>
</feature>
<accession>L1JV44</accession>
<evidence type="ECO:0000313" key="5">
    <source>
        <dbReference type="Proteomes" id="UP000011087"/>
    </source>
</evidence>
<protein>
    <recommendedName>
        <fullName evidence="2">Fibronectin type-III domain-containing protein</fullName>
    </recommendedName>
</protein>
<name>L1JV44_GUITC</name>
<dbReference type="STRING" id="905079.L1JV44"/>
<evidence type="ECO:0000313" key="3">
    <source>
        <dbReference type="EMBL" id="EKX52257.1"/>
    </source>
</evidence>
<dbReference type="PROSITE" id="PS50853">
    <property type="entry name" value="FN3"/>
    <property type="match status" value="1"/>
</dbReference>
<dbReference type="Proteomes" id="UP000011087">
    <property type="component" value="Unassembled WGS sequence"/>
</dbReference>
<evidence type="ECO:0000256" key="1">
    <source>
        <dbReference type="SAM" id="MobiDB-lite"/>
    </source>
</evidence>
<reference evidence="3 5" key="1">
    <citation type="journal article" date="2012" name="Nature">
        <title>Algal genomes reveal evolutionary mosaicism and the fate of nucleomorphs.</title>
        <authorList>
            <consortium name="DOE Joint Genome Institute"/>
            <person name="Curtis B.A."/>
            <person name="Tanifuji G."/>
            <person name="Burki F."/>
            <person name="Gruber A."/>
            <person name="Irimia M."/>
            <person name="Maruyama S."/>
            <person name="Arias M.C."/>
            <person name="Ball S.G."/>
            <person name="Gile G.H."/>
            <person name="Hirakawa Y."/>
            <person name="Hopkins J.F."/>
            <person name="Kuo A."/>
            <person name="Rensing S.A."/>
            <person name="Schmutz J."/>
            <person name="Symeonidi A."/>
            <person name="Elias M."/>
            <person name="Eveleigh R.J."/>
            <person name="Herman E.K."/>
            <person name="Klute M.J."/>
            <person name="Nakayama T."/>
            <person name="Obornik M."/>
            <person name="Reyes-Prieto A."/>
            <person name="Armbrust E.V."/>
            <person name="Aves S.J."/>
            <person name="Beiko R.G."/>
            <person name="Coutinho P."/>
            <person name="Dacks J.B."/>
            <person name="Durnford D.G."/>
            <person name="Fast N.M."/>
            <person name="Green B.R."/>
            <person name="Grisdale C.J."/>
            <person name="Hempel F."/>
            <person name="Henrissat B."/>
            <person name="Hoppner M.P."/>
            <person name="Ishida K."/>
            <person name="Kim E."/>
            <person name="Koreny L."/>
            <person name="Kroth P.G."/>
            <person name="Liu Y."/>
            <person name="Malik S.B."/>
            <person name="Maier U.G."/>
            <person name="McRose D."/>
            <person name="Mock T."/>
            <person name="Neilson J.A."/>
            <person name="Onodera N.T."/>
            <person name="Poole A.M."/>
            <person name="Pritham E.J."/>
            <person name="Richards T.A."/>
            <person name="Rocap G."/>
            <person name="Roy S.W."/>
            <person name="Sarai C."/>
            <person name="Schaack S."/>
            <person name="Shirato S."/>
            <person name="Slamovits C.H."/>
            <person name="Spencer D.F."/>
            <person name="Suzuki S."/>
            <person name="Worden A.Z."/>
            <person name="Zauner S."/>
            <person name="Barry K."/>
            <person name="Bell C."/>
            <person name="Bharti A.K."/>
            <person name="Crow J.A."/>
            <person name="Grimwood J."/>
            <person name="Kramer R."/>
            <person name="Lindquist E."/>
            <person name="Lucas S."/>
            <person name="Salamov A."/>
            <person name="McFadden G.I."/>
            <person name="Lane C.E."/>
            <person name="Keeling P.J."/>
            <person name="Gray M.W."/>
            <person name="Grigoriev I.V."/>
            <person name="Archibald J.M."/>
        </authorList>
    </citation>
    <scope>NUCLEOTIDE SEQUENCE</scope>
    <source>
        <strain evidence="3 5">CCMP2712</strain>
    </source>
</reference>
<dbReference type="OrthoDB" id="371494at2759"/>
<keyword evidence="5" id="KW-1185">Reference proteome</keyword>
<sequence length="521" mass="58693">MNLLSQMYASRQDGGGSQYGPGYSTSPRAQYLQGYVPSPRTVAVVTTSDPSQFSPLLVPVSVLPTASLQNYSSPHLQTSPRKYMSEDRLYVTGTSNYNSQSMNVMSSSQQPSHYASYLPRDHESHRQPLYPGPSPSNGNPYESEHYDTHTSYLNKWGMRNLSPRSSRSSLTRAGDAASEKYVEVPVEKIVLQDREVPVDRIVQKEVIKEIPVDRPIDRFKTITVEKVVRNEVPVFVDKIVKEEVQVPVEKVVAGASENGFFREVEKVRIQEKFIEIPVEKLVEKEIAVPVDKIVEKVVEIPVERVVVKEVPVEVEKVVIKEVPIPMEILEEDEDGLSLRTSNGYHPSKASTESEEANQPPKADQHVVSLLPKERCADSCLMVGNGDARNPQHVYTENCVLKTQIARLESQLSRFQLATSIPLLYCDVVDNDVALLTWNAIATATTYRLQMLPLLDVNPLRDEDFHTLYVGPHCAFRFPDLQGGFRYYFRVRAENECVHTAWSLMCNKLLPRDPKNISQGSC</sequence>
<reference evidence="4" key="3">
    <citation type="submission" date="2016-03" db="UniProtKB">
        <authorList>
            <consortium name="EnsemblProtists"/>
        </authorList>
    </citation>
    <scope>IDENTIFICATION</scope>
</reference>
<feature type="domain" description="Fibronectin type-III" evidence="2">
    <location>
        <begin position="417"/>
        <end position="512"/>
    </location>
</feature>
<dbReference type="Gene3D" id="2.60.40.10">
    <property type="entry name" value="Immunoglobulins"/>
    <property type="match status" value="1"/>
</dbReference>
<organism evidence="3">
    <name type="scientific">Guillardia theta (strain CCMP2712)</name>
    <name type="common">Cryptophyte</name>
    <dbReference type="NCBI Taxonomy" id="905079"/>
    <lineage>
        <taxon>Eukaryota</taxon>
        <taxon>Cryptophyceae</taxon>
        <taxon>Pyrenomonadales</taxon>
        <taxon>Geminigeraceae</taxon>
        <taxon>Guillardia</taxon>
    </lineage>
</organism>
<dbReference type="RefSeq" id="XP_005839237.1">
    <property type="nucleotide sequence ID" value="XM_005839180.1"/>
</dbReference>
<dbReference type="PaxDb" id="55529-EKX52257"/>
<feature type="region of interest" description="Disordered" evidence="1">
    <location>
        <begin position="335"/>
        <end position="362"/>
    </location>
</feature>
<dbReference type="InterPro" id="IPR003961">
    <property type="entry name" value="FN3_dom"/>
</dbReference>
<gene>
    <name evidence="3" type="ORF">GUITHDRAFT_102159</name>
</gene>
<dbReference type="InterPro" id="IPR013783">
    <property type="entry name" value="Ig-like_fold"/>
</dbReference>
<evidence type="ECO:0000259" key="2">
    <source>
        <dbReference type="PROSITE" id="PS50853"/>
    </source>
</evidence>
<dbReference type="HOGENOM" id="CLU_523242_0_0_1"/>
<reference evidence="5" key="2">
    <citation type="submission" date="2012-11" db="EMBL/GenBank/DDBJ databases">
        <authorList>
            <person name="Kuo A."/>
            <person name="Curtis B.A."/>
            <person name="Tanifuji G."/>
            <person name="Burki F."/>
            <person name="Gruber A."/>
            <person name="Irimia M."/>
            <person name="Maruyama S."/>
            <person name="Arias M.C."/>
            <person name="Ball S.G."/>
            <person name="Gile G.H."/>
            <person name="Hirakawa Y."/>
            <person name="Hopkins J.F."/>
            <person name="Rensing S.A."/>
            <person name="Schmutz J."/>
            <person name="Symeonidi A."/>
            <person name="Elias M."/>
            <person name="Eveleigh R.J."/>
            <person name="Herman E.K."/>
            <person name="Klute M.J."/>
            <person name="Nakayama T."/>
            <person name="Obornik M."/>
            <person name="Reyes-Prieto A."/>
            <person name="Armbrust E.V."/>
            <person name="Aves S.J."/>
            <person name="Beiko R.G."/>
            <person name="Coutinho P."/>
            <person name="Dacks J.B."/>
            <person name="Durnford D.G."/>
            <person name="Fast N.M."/>
            <person name="Green B.R."/>
            <person name="Grisdale C."/>
            <person name="Hempe F."/>
            <person name="Henrissat B."/>
            <person name="Hoppner M.P."/>
            <person name="Ishida K.-I."/>
            <person name="Kim E."/>
            <person name="Koreny L."/>
            <person name="Kroth P.G."/>
            <person name="Liu Y."/>
            <person name="Malik S.-B."/>
            <person name="Maier U.G."/>
            <person name="McRose D."/>
            <person name="Mock T."/>
            <person name="Neilson J.A."/>
            <person name="Onodera N.T."/>
            <person name="Poole A.M."/>
            <person name="Pritham E.J."/>
            <person name="Richards T.A."/>
            <person name="Rocap G."/>
            <person name="Roy S.W."/>
            <person name="Sarai C."/>
            <person name="Schaack S."/>
            <person name="Shirato S."/>
            <person name="Slamovits C.H."/>
            <person name="Spencer D.F."/>
            <person name="Suzuki S."/>
            <person name="Worden A.Z."/>
            <person name="Zauner S."/>
            <person name="Barry K."/>
            <person name="Bell C."/>
            <person name="Bharti A.K."/>
            <person name="Crow J.A."/>
            <person name="Grimwood J."/>
            <person name="Kramer R."/>
            <person name="Lindquist E."/>
            <person name="Lucas S."/>
            <person name="Salamov A."/>
            <person name="McFadden G.I."/>
            <person name="Lane C.E."/>
            <person name="Keeling P.J."/>
            <person name="Gray M.W."/>
            <person name="Grigoriev I.V."/>
            <person name="Archibald J.M."/>
        </authorList>
    </citation>
    <scope>NUCLEOTIDE SEQUENCE</scope>
    <source>
        <strain evidence="5">CCMP2712</strain>
    </source>
</reference>
<feature type="compositionally biased region" description="Low complexity" evidence="1">
    <location>
        <begin position="101"/>
        <end position="112"/>
    </location>
</feature>
<feature type="compositionally biased region" description="Polar residues" evidence="1">
    <location>
        <begin position="338"/>
        <end position="350"/>
    </location>
</feature>
<dbReference type="EMBL" id="JH992973">
    <property type="protein sequence ID" value="EKX52257.1"/>
    <property type="molecule type" value="Genomic_DNA"/>
</dbReference>
<dbReference type="AlphaFoldDB" id="L1JV44"/>